<evidence type="ECO:0000256" key="4">
    <source>
        <dbReference type="ARBA" id="ARBA00022679"/>
    </source>
</evidence>
<dbReference type="SUPFAM" id="SSF53335">
    <property type="entry name" value="S-adenosyl-L-methionine-dependent methyltransferases"/>
    <property type="match status" value="1"/>
</dbReference>
<dbReference type="OrthoDB" id="9806637at2"/>
<dbReference type="InterPro" id="IPR002903">
    <property type="entry name" value="RsmH"/>
</dbReference>
<name>A0A5J6MVB9_9PROT</name>
<evidence type="ECO:0000256" key="6">
    <source>
        <dbReference type="HAMAP-Rule" id="MF_01007"/>
    </source>
</evidence>
<keyword evidence="4 6" id="KW-0808">Transferase</keyword>
<dbReference type="Proteomes" id="UP000325797">
    <property type="component" value="Chromosome"/>
</dbReference>
<keyword evidence="6" id="KW-0963">Cytoplasm</keyword>
<keyword evidence="5 6" id="KW-0949">S-adenosyl-L-methionine</keyword>
<feature type="binding site" evidence="6">
    <location>
        <position position="96"/>
    </location>
    <ligand>
        <name>S-adenosyl-L-methionine</name>
        <dbReference type="ChEBI" id="CHEBI:59789"/>
    </ligand>
</feature>
<dbReference type="InterPro" id="IPR029063">
    <property type="entry name" value="SAM-dependent_MTases_sf"/>
</dbReference>
<dbReference type="EC" id="2.1.1.199" evidence="6"/>
<proteinExistence type="inferred from homology"/>
<dbReference type="EMBL" id="CP042582">
    <property type="protein sequence ID" value="QEX21231.1"/>
    <property type="molecule type" value="Genomic_DNA"/>
</dbReference>
<evidence type="ECO:0000256" key="1">
    <source>
        <dbReference type="ARBA" id="ARBA00010396"/>
    </source>
</evidence>
<dbReference type="GO" id="GO:0005737">
    <property type="term" value="C:cytoplasm"/>
    <property type="evidence" value="ECO:0007669"/>
    <property type="project" value="UniProtKB-SubCell"/>
</dbReference>
<gene>
    <name evidence="6 8" type="primary">rsmH</name>
    <name evidence="8" type="ORF">FRZ61_11530</name>
</gene>
<accession>A0A5J6MVB9</accession>
<dbReference type="Pfam" id="PF01795">
    <property type="entry name" value="Methyltransf_5"/>
    <property type="match status" value="1"/>
</dbReference>
<keyword evidence="3 6" id="KW-0489">Methyltransferase</keyword>
<comment type="function">
    <text evidence="6">Specifically methylates the N4 position of cytidine in position 1402 (C1402) of 16S rRNA.</text>
</comment>
<comment type="catalytic activity">
    <reaction evidence="6">
        <text>cytidine(1402) in 16S rRNA + S-adenosyl-L-methionine = N(4)-methylcytidine(1402) in 16S rRNA + S-adenosyl-L-homocysteine + H(+)</text>
        <dbReference type="Rhea" id="RHEA:42928"/>
        <dbReference type="Rhea" id="RHEA-COMP:10286"/>
        <dbReference type="Rhea" id="RHEA-COMP:10287"/>
        <dbReference type="ChEBI" id="CHEBI:15378"/>
        <dbReference type="ChEBI" id="CHEBI:57856"/>
        <dbReference type="ChEBI" id="CHEBI:59789"/>
        <dbReference type="ChEBI" id="CHEBI:74506"/>
        <dbReference type="ChEBI" id="CHEBI:82748"/>
        <dbReference type="EC" id="2.1.1.199"/>
    </reaction>
</comment>
<dbReference type="CDD" id="cd02440">
    <property type="entry name" value="AdoMet_MTases"/>
    <property type="match status" value="1"/>
</dbReference>
<dbReference type="RefSeq" id="WP_151115612.1">
    <property type="nucleotide sequence ID" value="NZ_CP042582.1"/>
</dbReference>
<evidence type="ECO:0000256" key="5">
    <source>
        <dbReference type="ARBA" id="ARBA00022691"/>
    </source>
</evidence>
<feature type="binding site" evidence="6">
    <location>
        <position position="124"/>
    </location>
    <ligand>
        <name>S-adenosyl-L-methionine</name>
        <dbReference type="ChEBI" id="CHEBI:59789"/>
    </ligand>
</feature>
<feature type="binding site" evidence="6">
    <location>
        <position position="69"/>
    </location>
    <ligand>
        <name>S-adenosyl-L-methionine</name>
        <dbReference type="ChEBI" id="CHEBI:59789"/>
    </ligand>
</feature>
<keyword evidence="9" id="KW-1185">Reference proteome</keyword>
<evidence type="ECO:0000256" key="3">
    <source>
        <dbReference type="ARBA" id="ARBA00022603"/>
    </source>
</evidence>
<dbReference type="Gene3D" id="1.10.150.170">
    <property type="entry name" value="Putative methyltransferase TM0872, insert domain"/>
    <property type="match status" value="1"/>
</dbReference>
<sequence>MSRKRRAPSEAASPAMQSAAQPHVPVMLDEVLAALAPKDGGIYIDGTFGAGGYSRAILSAADCTVWAIDRDPDAIAGAAKLAQDFPGRLHAVQGRFGEMQALLNERGLAQADGIAFDFGVSSMQLDQPERGFSFRFDGPLDMRMGREGPTAADLVNGMEEADLADLIFRYGEERRARPIARAIAAARREAPITRTLALAEIVRRAAGPRAHDGIDPATRTFQALRIAVNDELGEIRRGLVGAEALLQAAGRLAVVSFHSLEDREVKRFLRERAGRTPRGSRHLPQGPAPLHAPSFRTLSPELVKPGKAETDRNPRARSARLRAAERTDAPAWGDTGDAAGED</sequence>
<protein>
    <recommendedName>
        <fullName evidence="6">Ribosomal RNA small subunit methyltransferase H</fullName>
        <ecNumber evidence="6">2.1.1.199</ecNumber>
    </recommendedName>
    <alternativeName>
        <fullName evidence="6">16S rRNA m(4)C1402 methyltransferase</fullName>
    </alternativeName>
    <alternativeName>
        <fullName evidence="6">rRNA (cytosine-N(4)-)-methyltransferase RsmH</fullName>
    </alternativeName>
</protein>
<dbReference type="NCBIfam" id="TIGR00006">
    <property type="entry name" value="16S rRNA (cytosine(1402)-N(4))-methyltransferase RsmH"/>
    <property type="match status" value="1"/>
</dbReference>
<feature type="compositionally biased region" description="Basic and acidic residues" evidence="7">
    <location>
        <begin position="304"/>
        <end position="314"/>
    </location>
</feature>
<feature type="region of interest" description="Disordered" evidence="7">
    <location>
        <begin position="271"/>
        <end position="342"/>
    </location>
</feature>
<dbReference type="KEGG" id="hadh:FRZ61_11530"/>
<dbReference type="PANTHER" id="PTHR11265">
    <property type="entry name" value="S-ADENOSYL-METHYLTRANSFERASE MRAW"/>
    <property type="match status" value="1"/>
</dbReference>
<keyword evidence="2 6" id="KW-0698">rRNA processing</keyword>
<dbReference type="SUPFAM" id="SSF81799">
    <property type="entry name" value="Putative methyltransferase TM0872, insert domain"/>
    <property type="match status" value="1"/>
</dbReference>
<evidence type="ECO:0000256" key="2">
    <source>
        <dbReference type="ARBA" id="ARBA00022552"/>
    </source>
</evidence>
<evidence type="ECO:0000313" key="9">
    <source>
        <dbReference type="Proteomes" id="UP000325797"/>
    </source>
</evidence>
<feature type="binding site" evidence="6">
    <location>
        <begin position="51"/>
        <end position="53"/>
    </location>
    <ligand>
        <name>S-adenosyl-L-methionine</name>
        <dbReference type="ChEBI" id="CHEBI:59789"/>
    </ligand>
</feature>
<dbReference type="HAMAP" id="MF_01007">
    <property type="entry name" value="16SrRNA_methyltr_H"/>
    <property type="match status" value="1"/>
</dbReference>
<comment type="subcellular location">
    <subcellularLocation>
        <location evidence="6">Cytoplasm</location>
    </subcellularLocation>
</comment>
<comment type="similarity">
    <text evidence="1 6">Belongs to the methyltransferase superfamily. RsmH family.</text>
</comment>
<dbReference type="PIRSF" id="PIRSF004486">
    <property type="entry name" value="MraW"/>
    <property type="match status" value="1"/>
</dbReference>
<dbReference type="PANTHER" id="PTHR11265:SF0">
    <property type="entry name" value="12S RRNA N4-METHYLCYTIDINE METHYLTRANSFERASE"/>
    <property type="match status" value="1"/>
</dbReference>
<feature type="binding site" evidence="6">
    <location>
        <position position="117"/>
    </location>
    <ligand>
        <name>S-adenosyl-L-methionine</name>
        <dbReference type="ChEBI" id="CHEBI:59789"/>
    </ligand>
</feature>
<dbReference type="AlphaFoldDB" id="A0A5J6MVB9"/>
<evidence type="ECO:0000313" key="8">
    <source>
        <dbReference type="EMBL" id="QEX21231.1"/>
    </source>
</evidence>
<evidence type="ECO:0000256" key="7">
    <source>
        <dbReference type="SAM" id="MobiDB-lite"/>
    </source>
</evidence>
<dbReference type="GO" id="GO:0071424">
    <property type="term" value="F:rRNA (cytosine-N4-)-methyltransferase activity"/>
    <property type="evidence" value="ECO:0007669"/>
    <property type="project" value="UniProtKB-UniRule"/>
</dbReference>
<reference evidence="8 9" key="1">
    <citation type="submission" date="2019-08" db="EMBL/GenBank/DDBJ databases">
        <title>Hyperibacter terrae gen. nov., sp. nov. and Hyperibacter viscosus sp. nov., two new members in the family Rhodospirillaceae isolated from the rhizosphere of Hypericum perforatum.</title>
        <authorList>
            <person name="Noviana Z."/>
        </authorList>
    </citation>
    <scope>NUCLEOTIDE SEQUENCE [LARGE SCALE GENOMIC DNA]</scope>
    <source>
        <strain evidence="8 9">R5959</strain>
    </source>
</reference>
<dbReference type="Gene3D" id="3.40.50.150">
    <property type="entry name" value="Vaccinia Virus protein VP39"/>
    <property type="match status" value="1"/>
</dbReference>
<organism evidence="8 9">
    <name type="scientific">Hypericibacter adhaerens</name>
    <dbReference type="NCBI Taxonomy" id="2602016"/>
    <lineage>
        <taxon>Bacteria</taxon>
        <taxon>Pseudomonadati</taxon>
        <taxon>Pseudomonadota</taxon>
        <taxon>Alphaproteobacteria</taxon>
        <taxon>Rhodospirillales</taxon>
        <taxon>Dongiaceae</taxon>
        <taxon>Hypericibacter</taxon>
    </lineage>
</organism>
<dbReference type="GO" id="GO:0070475">
    <property type="term" value="P:rRNA base methylation"/>
    <property type="evidence" value="ECO:0007669"/>
    <property type="project" value="UniProtKB-UniRule"/>
</dbReference>
<dbReference type="InterPro" id="IPR023397">
    <property type="entry name" value="SAM-dep_MeTrfase_MraW_recog"/>
</dbReference>